<feature type="region of interest" description="Disordered" evidence="2">
    <location>
        <begin position="507"/>
        <end position="544"/>
    </location>
</feature>
<accession>A0A9Q1ECF9</accession>
<name>A0A9Q1ECF9_SYNKA</name>
<feature type="region of interest" description="Disordered" evidence="2">
    <location>
        <begin position="731"/>
        <end position="779"/>
    </location>
</feature>
<dbReference type="Pfam" id="PF15235">
    <property type="entry name" value="GRIN_C"/>
    <property type="match status" value="1"/>
</dbReference>
<comment type="caution">
    <text evidence="4">The sequence shown here is derived from an EMBL/GenBank/DDBJ whole genome shotgun (WGS) entry which is preliminary data.</text>
</comment>
<evidence type="ECO:0000256" key="2">
    <source>
        <dbReference type="SAM" id="MobiDB-lite"/>
    </source>
</evidence>
<dbReference type="EMBL" id="JAINUF010000020">
    <property type="protein sequence ID" value="KAJ8336201.1"/>
    <property type="molecule type" value="Genomic_DNA"/>
</dbReference>
<feature type="region of interest" description="Disordered" evidence="2">
    <location>
        <begin position="561"/>
        <end position="689"/>
    </location>
</feature>
<reference evidence="4" key="1">
    <citation type="journal article" date="2023" name="Science">
        <title>Genome structures resolve the early diversification of teleost fishes.</title>
        <authorList>
            <person name="Parey E."/>
            <person name="Louis A."/>
            <person name="Montfort J."/>
            <person name="Bouchez O."/>
            <person name="Roques C."/>
            <person name="Iampietro C."/>
            <person name="Lluch J."/>
            <person name="Castinel A."/>
            <person name="Donnadieu C."/>
            <person name="Desvignes T."/>
            <person name="Floi Bucao C."/>
            <person name="Jouanno E."/>
            <person name="Wen M."/>
            <person name="Mejri S."/>
            <person name="Dirks R."/>
            <person name="Jansen H."/>
            <person name="Henkel C."/>
            <person name="Chen W.J."/>
            <person name="Zahm M."/>
            <person name="Cabau C."/>
            <person name="Klopp C."/>
            <person name="Thompson A.W."/>
            <person name="Robinson-Rechavi M."/>
            <person name="Braasch I."/>
            <person name="Lecointre G."/>
            <person name="Bobe J."/>
            <person name="Postlethwait J.H."/>
            <person name="Berthelot C."/>
            <person name="Roest Crollius H."/>
            <person name="Guiguen Y."/>
        </authorList>
    </citation>
    <scope>NUCLEOTIDE SEQUENCE</scope>
    <source>
        <strain evidence="4">WJC10195</strain>
    </source>
</reference>
<feature type="compositionally biased region" description="Basic and acidic residues" evidence="2">
    <location>
        <begin position="11"/>
        <end position="20"/>
    </location>
</feature>
<organism evidence="4 5">
    <name type="scientific">Synaphobranchus kaupii</name>
    <name type="common">Kaup's arrowtooth eel</name>
    <dbReference type="NCBI Taxonomy" id="118154"/>
    <lineage>
        <taxon>Eukaryota</taxon>
        <taxon>Metazoa</taxon>
        <taxon>Chordata</taxon>
        <taxon>Craniata</taxon>
        <taxon>Vertebrata</taxon>
        <taxon>Euteleostomi</taxon>
        <taxon>Actinopterygii</taxon>
        <taxon>Neopterygii</taxon>
        <taxon>Teleostei</taxon>
        <taxon>Anguilliformes</taxon>
        <taxon>Synaphobranchidae</taxon>
        <taxon>Synaphobranchus</taxon>
    </lineage>
</organism>
<dbReference type="AlphaFoldDB" id="A0A9Q1ECF9"/>
<feature type="compositionally biased region" description="Polar residues" evidence="2">
    <location>
        <begin position="274"/>
        <end position="285"/>
    </location>
</feature>
<feature type="compositionally biased region" description="Polar residues" evidence="2">
    <location>
        <begin position="95"/>
        <end position="120"/>
    </location>
</feature>
<dbReference type="Proteomes" id="UP001152622">
    <property type="component" value="Chromosome 20"/>
</dbReference>
<protein>
    <recommendedName>
        <fullName evidence="3">G protein-regulated inducer of neurite outgrowth C-terminal domain-containing protein</fullName>
    </recommendedName>
</protein>
<proteinExistence type="predicted"/>
<feature type="compositionally biased region" description="Basic and acidic residues" evidence="2">
    <location>
        <begin position="517"/>
        <end position="526"/>
    </location>
</feature>
<feature type="domain" description="G protein-regulated inducer of neurite outgrowth C-terminal" evidence="3">
    <location>
        <begin position="659"/>
        <end position="774"/>
    </location>
</feature>
<sequence>MVPQPEPVDCFGRRDSRSSEYNKPTPDLKLVSGSAPGGQPDHKKPEDVETGRDLIGGCMSEVIESQVDNSARVLPAAEKVDICKTSLSVSALTYSRASSQTNNTGDNVQSSMEVLVQSTEKSTRDTSEYSQAPHYKTNPIQRSGQISHPTHTASPALTNKQEKSADVQTLHKDASLSAHMEDCQGAICLPCVLPNSPAQMGNRPQTSNREAAGSISGNLQQEKREKPESPEAERSKAVSVSSVTPVPAHKGTLSPLKKEVGDSESTSRSRLSFERQSQTIASGELQSKAGIVSTVGGESQNLGATAEENHEAQLGCGSRYKEAATMTVGTEHCLTSNHGSHDAGVQAVARVCSRSVGTSPGLLAQGGLLKLNAMATEGQETLTVTCQRGSRSVPVYQITVDDAWPSQSGILTDVRSQTLLSSSQIHTDSSHLSSKQIRDHVPGQARLKAGQRNSQTTGVIDHSEPALKPDGMGQGATPKEPADTTQKWIPILQPVYQINIEPCSQSNVTSAVSPCDEESRVTDSKCPRKSGAESVSSRQQGARGCFPGNAASNAVCQTSADTVAPPTRSVKSPAVRSCPSQSDGLLPGALPSKTGAGSEKDKKEATPSPLNTAVEDKQAAGRINKGLKQQAPQKEDGRVCKSGKSKDGGRKREPERSQAKRQDRKDKSQSGGGRKADSQGKGKSVHDVVWDEQGMTWEVYGASADPESLGFAIQNHLQSKIKEQERLIKTQVERRRSAAPGSPAGKRTKRRQQNVFRSLMKNVRRPKCCARPPPSSVLE</sequence>
<feature type="compositionally biased region" description="Basic and acidic residues" evidence="2">
    <location>
        <begin position="221"/>
        <end position="236"/>
    </location>
</feature>
<feature type="compositionally biased region" description="Polar residues" evidence="2">
    <location>
        <begin position="138"/>
        <end position="159"/>
    </location>
</feature>
<comment type="function">
    <text evidence="1">May be involved in neurite outgrowth.</text>
</comment>
<feature type="region of interest" description="Disordered" evidence="2">
    <location>
        <begin position="446"/>
        <end position="485"/>
    </location>
</feature>
<gene>
    <name evidence="4" type="ORF">SKAU_G00395440</name>
</gene>
<evidence type="ECO:0000313" key="5">
    <source>
        <dbReference type="Proteomes" id="UP001152622"/>
    </source>
</evidence>
<feature type="compositionally biased region" description="Basic and acidic residues" evidence="2">
    <location>
        <begin position="256"/>
        <end position="273"/>
    </location>
</feature>
<feature type="compositionally biased region" description="Polar residues" evidence="2">
    <location>
        <begin position="199"/>
        <end position="220"/>
    </location>
</feature>
<evidence type="ECO:0000256" key="1">
    <source>
        <dbReference type="ARBA" id="ARBA00002358"/>
    </source>
</evidence>
<keyword evidence="5" id="KW-1185">Reference proteome</keyword>
<feature type="region of interest" description="Disordered" evidence="2">
    <location>
        <begin position="95"/>
        <end position="170"/>
    </location>
</feature>
<dbReference type="PANTHER" id="PTHR15718">
    <property type="entry name" value="G PROTEIN-REGULATED INDUCER OF NEURITE OUTGROWTH C-TERMINAL DOMAIN-CONTAINING PROTEIN"/>
    <property type="match status" value="1"/>
</dbReference>
<dbReference type="GO" id="GO:0005886">
    <property type="term" value="C:plasma membrane"/>
    <property type="evidence" value="ECO:0007669"/>
    <property type="project" value="TreeGrafter"/>
</dbReference>
<dbReference type="InterPro" id="IPR032745">
    <property type="entry name" value="GRIN_C"/>
</dbReference>
<evidence type="ECO:0000313" key="4">
    <source>
        <dbReference type="EMBL" id="KAJ8336201.1"/>
    </source>
</evidence>
<dbReference type="OrthoDB" id="10049175at2759"/>
<dbReference type="PANTHER" id="PTHR15718:SF6">
    <property type="entry name" value="G PROTEIN-REGULATED INDUCER OF NEURITE OUTGROWTH 3"/>
    <property type="match status" value="1"/>
</dbReference>
<feature type="region of interest" description="Disordered" evidence="2">
    <location>
        <begin position="1"/>
        <end position="52"/>
    </location>
</feature>
<dbReference type="InterPro" id="IPR026646">
    <property type="entry name" value="GPRIN2-like/GPRIN3"/>
</dbReference>
<feature type="compositionally biased region" description="Basic and acidic residues" evidence="2">
    <location>
        <begin position="160"/>
        <end position="170"/>
    </location>
</feature>
<feature type="region of interest" description="Disordered" evidence="2">
    <location>
        <begin position="199"/>
        <end position="285"/>
    </location>
</feature>
<dbReference type="GO" id="GO:0031175">
    <property type="term" value="P:neuron projection development"/>
    <property type="evidence" value="ECO:0007669"/>
    <property type="project" value="TreeGrafter"/>
</dbReference>
<evidence type="ECO:0000259" key="3">
    <source>
        <dbReference type="Pfam" id="PF15235"/>
    </source>
</evidence>
<feature type="compositionally biased region" description="Basic and acidic residues" evidence="2">
    <location>
        <begin position="40"/>
        <end position="52"/>
    </location>
</feature>
<feature type="compositionally biased region" description="Basic and acidic residues" evidence="2">
    <location>
        <begin position="633"/>
        <end position="689"/>
    </location>
</feature>